<gene>
    <name evidence="6" type="ORF">SAMN04487936_104197</name>
</gene>
<evidence type="ECO:0000256" key="3">
    <source>
        <dbReference type="ARBA" id="ARBA00023125"/>
    </source>
</evidence>
<evidence type="ECO:0000313" key="6">
    <source>
        <dbReference type="EMBL" id="SFJ78723.1"/>
    </source>
</evidence>
<dbReference type="PROSITE" id="PS50932">
    <property type="entry name" value="HTH_LACI_2"/>
    <property type="match status" value="1"/>
</dbReference>
<sequence length="345" mass="38558">MSTIKDVAKAANVSISTVSRVLNNSGYCSAKTKEKVYKAVEELKFQKSMVATAMIKKQTSTLGLIIPDIKNIFYGELTRAIEDQAHQYGFNVILCNTDNDLDKEAEYLNFLLRKGIDGIIFSTPEINDKNIKEVMKDRPDFPMILLGSQVENVRLDEVLVDNFEGGYQAVQHLLESGHRKIGYIGGQEESYATVERYKGYSKALEDYGVQSGNLYVRLDEFKIQSGYNQGKELLSLPDRPTAIFAANDAIAVGVYKAARELDITIPTELSVIGFDDSQFAEIVFPELTTIRTPIADMGEKTVELVAKIIKEGKNFKETITFQPTLIERGSTAVLNEKYVVEKYPS</sequence>
<dbReference type="InterPro" id="IPR010982">
    <property type="entry name" value="Lambda_DNA-bd_dom_sf"/>
</dbReference>
<evidence type="ECO:0000313" key="7">
    <source>
        <dbReference type="Proteomes" id="UP000183557"/>
    </source>
</evidence>
<dbReference type="SUPFAM" id="SSF53822">
    <property type="entry name" value="Periplasmic binding protein-like I"/>
    <property type="match status" value="1"/>
</dbReference>
<dbReference type="GO" id="GO:0000976">
    <property type="term" value="F:transcription cis-regulatory region binding"/>
    <property type="evidence" value="ECO:0007669"/>
    <property type="project" value="TreeGrafter"/>
</dbReference>
<feature type="domain" description="HTH lacI-type" evidence="5">
    <location>
        <begin position="2"/>
        <end position="56"/>
    </location>
</feature>
<reference evidence="7" key="1">
    <citation type="submission" date="2016-10" db="EMBL/GenBank/DDBJ databases">
        <authorList>
            <person name="Varghese N."/>
            <person name="Submissions S."/>
        </authorList>
    </citation>
    <scope>NUCLEOTIDE SEQUENCE [LARGE SCALE GENOMIC DNA]</scope>
    <source>
        <strain evidence="7">CGMCC 1.3704</strain>
    </source>
</reference>
<name>A0A1I3U7N2_HALDA</name>
<keyword evidence="2" id="KW-0805">Transcription regulation</keyword>
<keyword evidence="4" id="KW-0804">Transcription</keyword>
<dbReference type="RefSeq" id="WP_075036174.1">
    <property type="nucleotide sequence ID" value="NZ_FOSB01000004.1"/>
</dbReference>
<keyword evidence="1" id="KW-0678">Repressor</keyword>
<proteinExistence type="predicted"/>
<dbReference type="InterPro" id="IPR028082">
    <property type="entry name" value="Peripla_BP_I"/>
</dbReference>
<protein>
    <submittedName>
        <fullName evidence="6">Transcriptional regulator, LacI family</fullName>
    </submittedName>
</protein>
<dbReference type="InterPro" id="IPR046335">
    <property type="entry name" value="LacI/GalR-like_sensor"/>
</dbReference>
<keyword evidence="7" id="KW-1185">Reference proteome</keyword>
<dbReference type="PRINTS" id="PR00036">
    <property type="entry name" value="HTHLACI"/>
</dbReference>
<organism evidence="6 7">
    <name type="scientific">Halobacillus dabanensis</name>
    <dbReference type="NCBI Taxonomy" id="240302"/>
    <lineage>
        <taxon>Bacteria</taxon>
        <taxon>Bacillati</taxon>
        <taxon>Bacillota</taxon>
        <taxon>Bacilli</taxon>
        <taxon>Bacillales</taxon>
        <taxon>Bacillaceae</taxon>
        <taxon>Halobacillus</taxon>
    </lineage>
</organism>
<dbReference type="AlphaFoldDB" id="A0A1I3U7N2"/>
<dbReference type="GO" id="GO:0003700">
    <property type="term" value="F:DNA-binding transcription factor activity"/>
    <property type="evidence" value="ECO:0007669"/>
    <property type="project" value="TreeGrafter"/>
</dbReference>
<dbReference type="OrthoDB" id="9796186at2"/>
<evidence type="ECO:0000256" key="2">
    <source>
        <dbReference type="ARBA" id="ARBA00023015"/>
    </source>
</evidence>
<dbReference type="Pfam" id="PF00356">
    <property type="entry name" value="LacI"/>
    <property type="match status" value="1"/>
</dbReference>
<dbReference type="Proteomes" id="UP000183557">
    <property type="component" value="Unassembled WGS sequence"/>
</dbReference>
<dbReference type="Gene3D" id="1.10.260.40">
    <property type="entry name" value="lambda repressor-like DNA-binding domains"/>
    <property type="match status" value="1"/>
</dbReference>
<dbReference type="SMART" id="SM00354">
    <property type="entry name" value="HTH_LACI"/>
    <property type="match status" value="1"/>
</dbReference>
<dbReference type="Gene3D" id="3.40.50.2300">
    <property type="match status" value="2"/>
</dbReference>
<dbReference type="Pfam" id="PF13377">
    <property type="entry name" value="Peripla_BP_3"/>
    <property type="match status" value="1"/>
</dbReference>
<dbReference type="EMBL" id="FOSB01000004">
    <property type="protein sequence ID" value="SFJ78723.1"/>
    <property type="molecule type" value="Genomic_DNA"/>
</dbReference>
<dbReference type="SUPFAM" id="SSF47413">
    <property type="entry name" value="lambda repressor-like DNA-binding domains"/>
    <property type="match status" value="1"/>
</dbReference>
<dbReference type="PANTHER" id="PTHR30146:SF148">
    <property type="entry name" value="HTH-TYPE TRANSCRIPTIONAL REPRESSOR PURR-RELATED"/>
    <property type="match status" value="1"/>
</dbReference>
<keyword evidence="3" id="KW-0238">DNA-binding</keyword>
<dbReference type="PANTHER" id="PTHR30146">
    <property type="entry name" value="LACI-RELATED TRANSCRIPTIONAL REPRESSOR"/>
    <property type="match status" value="1"/>
</dbReference>
<evidence type="ECO:0000259" key="5">
    <source>
        <dbReference type="PROSITE" id="PS50932"/>
    </source>
</evidence>
<evidence type="ECO:0000256" key="1">
    <source>
        <dbReference type="ARBA" id="ARBA00022491"/>
    </source>
</evidence>
<dbReference type="InterPro" id="IPR000843">
    <property type="entry name" value="HTH_LacI"/>
</dbReference>
<dbReference type="CDD" id="cd06267">
    <property type="entry name" value="PBP1_LacI_sugar_binding-like"/>
    <property type="match status" value="1"/>
</dbReference>
<accession>A0A1I3U7N2</accession>
<evidence type="ECO:0000256" key="4">
    <source>
        <dbReference type="ARBA" id="ARBA00023163"/>
    </source>
</evidence>
<dbReference type="CDD" id="cd01392">
    <property type="entry name" value="HTH_LacI"/>
    <property type="match status" value="1"/>
</dbReference>
<dbReference type="PROSITE" id="PS00356">
    <property type="entry name" value="HTH_LACI_1"/>
    <property type="match status" value="1"/>
</dbReference>